<feature type="domain" description="Glycosyltransferase family 28 N-terminal" evidence="11">
    <location>
        <begin position="4"/>
        <end position="142"/>
    </location>
</feature>
<evidence type="ECO:0000256" key="7">
    <source>
        <dbReference type="ARBA" id="ARBA00023136"/>
    </source>
</evidence>
<comment type="caution">
    <text evidence="13">The sequence shown here is derived from an EMBL/GenBank/DDBJ whole genome shotgun (WGS) entry which is preliminary data.</text>
</comment>
<comment type="catalytic activity">
    <reaction evidence="10">
        <text>di-trans,octa-cis-undecaprenyl diphospho-N-acetyl-alpha-D-muramoyl-L-alanyl-D-glutamyl-meso-2,6-diaminopimeloyl-D-alanyl-D-alanine + UDP-N-acetyl-alpha-D-glucosamine = di-trans,octa-cis-undecaprenyl diphospho-[N-acetyl-alpha-D-glucosaminyl-(1-&gt;4)]-N-acetyl-alpha-D-muramoyl-L-alanyl-D-glutamyl-meso-2,6-diaminopimeloyl-D-alanyl-D-alanine + UDP + H(+)</text>
        <dbReference type="Rhea" id="RHEA:31227"/>
        <dbReference type="ChEBI" id="CHEBI:15378"/>
        <dbReference type="ChEBI" id="CHEBI:57705"/>
        <dbReference type="ChEBI" id="CHEBI:58223"/>
        <dbReference type="ChEBI" id="CHEBI:61387"/>
        <dbReference type="ChEBI" id="CHEBI:61388"/>
        <dbReference type="EC" id="2.4.1.227"/>
    </reaction>
</comment>
<dbReference type="CDD" id="cd03785">
    <property type="entry name" value="GT28_MurG"/>
    <property type="match status" value="1"/>
</dbReference>
<evidence type="ECO:0000313" key="13">
    <source>
        <dbReference type="EMBL" id="GLR71063.1"/>
    </source>
</evidence>
<keyword evidence="1 10" id="KW-1003">Cell membrane</keyword>
<feature type="domain" description="Glycosyl transferase family 28 C-terminal" evidence="12">
    <location>
        <begin position="193"/>
        <end position="355"/>
    </location>
</feature>
<comment type="subcellular location">
    <subcellularLocation>
        <location evidence="10">Cell membrane</location>
        <topology evidence="10">Peripheral membrane protein</topology>
        <orientation evidence="10">Cytoplasmic side</orientation>
    </subcellularLocation>
</comment>
<dbReference type="InterPro" id="IPR007235">
    <property type="entry name" value="Glyco_trans_28_C"/>
</dbReference>
<sequence length="368" mass="39937">MPKIVIMAGGTGGHVFPGLAVAAELKQLGWTVEWFGTKDRMEADTVPKYGFPIHFLDIAGVRGKGLMRKLLSPFHLFSAVLSARKILTSISPDLVLGMGGYASGPGGLAARMLNIPLFIHEQNAVFGLTNRLLAKFADKVFTGFDVSKNTDDSKAPKHCIWVGNPVRAEFFETYSDSVTENTDKNVEQAPIKVLITGGSLGAQALNQQVPHVLSDLSETFPMSVWHQTGKGKLTDVEGKYSTTLDVRSEEFINDTAIAYAWADIIICRAGALTVAEVSASGRPAIFVPLPIAVDDHQTKNASILVNAGAAFIVNQNDIPTLLSKYLKEILSSTHMRQTMAKMARIQSKKNAAKQLAEYCQQVVGDKYQ</sequence>
<dbReference type="GO" id="GO:0005886">
    <property type="term" value="C:plasma membrane"/>
    <property type="evidence" value="ECO:0007669"/>
    <property type="project" value="UniProtKB-SubCell"/>
</dbReference>
<evidence type="ECO:0000256" key="9">
    <source>
        <dbReference type="ARBA" id="ARBA00023316"/>
    </source>
</evidence>
<evidence type="ECO:0000256" key="3">
    <source>
        <dbReference type="ARBA" id="ARBA00022676"/>
    </source>
</evidence>
<dbReference type="NCBIfam" id="TIGR01133">
    <property type="entry name" value="murG"/>
    <property type="match status" value="1"/>
</dbReference>
<dbReference type="HAMAP" id="MF_00033">
    <property type="entry name" value="MurG"/>
    <property type="match status" value="1"/>
</dbReference>
<keyword evidence="9 10" id="KW-0961">Cell wall biogenesis/degradation</keyword>
<dbReference type="SUPFAM" id="SSF53756">
    <property type="entry name" value="UDP-Glycosyltransferase/glycogen phosphorylase"/>
    <property type="match status" value="1"/>
</dbReference>
<reference evidence="13" key="2">
    <citation type="submission" date="2023-01" db="EMBL/GenBank/DDBJ databases">
        <title>Draft genome sequence of Agaribacter marinus strain NBRC 110023.</title>
        <authorList>
            <person name="Sun Q."/>
            <person name="Mori K."/>
        </authorList>
    </citation>
    <scope>NUCLEOTIDE SEQUENCE</scope>
    <source>
        <strain evidence="13">NBRC 110023</strain>
    </source>
</reference>
<feature type="binding site" evidence="10">
    <location>
        <begin position="271"/>
        <end position="276"/>
    </location>
    <ligand>
        <name>UDP-N-acetyl-alpha-D-glucosamine</name>
        <dbReference type="ChEBI" id="CHEBI:57705"/>
    </ligand>
</feature>
<feature type="binding site" evidence="10">
    <location>
        <position position="167"/>
    </location>
    <ligand>
        <name>UDP-N-acetyl-alpha-D-glucosamine</name>
        <dbReference type="ChEBI" id="CHEBI:57705"/>
    </ligand>
</feature>
<dbReference type="PANTHER" id="PTHR21015">
    <property type="entry name" value="UDP-N-ACETYLGLUCOSAMINE--N-ACETYLMURAMYL-(PENTAPEPTIDE) PYROPHOSPHORYL-UNDECAPRENOL N-ACETYLGLUCOSAMINE TRANSFERASE 1"/>
    <property type="match status" value="1"/>
</dbReference>
<accession>A0AA37T2H6</accession>
<keyword evidence="6 10" id="KW-0573">Peptidoglycan synthesis</keyword>
<feature type="binding site" evidence="10">
    <location>
        <position position="297"/>
    </location>
    <ligand>
        <name>UDP-N-acetyl-alpha-D-glucosamine</name>
        <dbReference type="ChEBI" id="CHEBI:57705"/>
    </ligand>
</feature>
<dbReference type="Pfam" id="PF03033">
    <property type="entry name" value="Glyco_transf_28"/>
    <property type="match status" value="1"/>
</dbReference>
<comment type="pathway">
    <text evidence="10">Cell wall biogenesis; peptidoglycan biosynthesis.</text>
</comment>
<dbReference type="Proteomes" id="UP001156601">
    <property type="component" value="Unassembled WGS sequence"/>
</dbReference>
<dbReference type="EC" id="2.4.1.227" evidence="10"/>
<organism evidence="13 14">
    <name type="scientific">Agaribacter marinus</name>
    <dbReference type="NCBI Taxonomy" id="1431249"/>
    <lineage>
        <taxon>Bacteria</taxon>
        <taxon>Pseudomonadati</taxon>
        <taxon>Pseudomonadota</taxon>
        <taxon>Gammaproteobacteria</taxon>
        <taxon>Alteromonadales</taxon>
        <taxon>Alteromonadaceae</taxon>
        <taxon>Agaribacter</taxon>
    </lineage>
</organism>
<comment type="function">
    <text evidence="10">Cell wall formation. Catalyzes the transfer of a GlcNAc subunit on undecaprenyl-pyrophosphoryl-MurNAc-pentapeptide (lipid intermediate I) to form undecaprenyl-pyrophosphoryl-MurNAc-(pentapeptide)GlcNAc (lipid intermediate II).</text>
</comment>
<dbReference type="EMBL" id="BSOT01000005">
    <property type="protein sequence ID" value="GLR71063.1"/>
    <property type="molecule type" value="Genomic_DNA"/>
</dbReference>
<keyword evidence="5 10" id="KW-0133">Cell shape</keyword>
<dbReference type="GO" id="GO:0005975">
    <property type="term" value="P:carbohydrate metabolic process"/>
    <property type="evidence" value="ECO:0007669"/>
    <property type="project" value="InterPro"/>
</dbReference>
<evidence type="ECO:0000256" key="5">
    <source>
        <dbReference type="ARBA" id="ARBA00022960"/>
    </source>
</evidence>
<keyword evidence="8 10" id="KW-0131">Cell cycle</keyword>
<comment type="similarity">
    <text evidence="10">Belongs to the glycosyltransferase 28 family. MurG subfamily.</text>
</comment>
<evidence type="ECO:0000259" key="12">
    <source>
        <dbReference type="Pfam" id="PF04101"/>
    </source>
</evidence>
<evidence type="ECO:0000256" key="6">
    <source>
        <dbReference type="ARBA" id="ARBA00022984"/>
    </source>
</evidence>
<dbReference type="GO" id="GO:0009252">
    <property type="term" value="P:peptidoglycan biosynthetic process"/>
    <property type="evidence" value="ECO:0007669"/>
    <property type="project" value="UniProtKB-UniRule"/>
</dbReference>
<dbReference type="GO" id="GO:0050511">
    <property type="term" value="F:undecaprenyldiphospho-muramoylpentapeptide beta-N-acetylglucosaminyltransferase activity"/>
    <property type="evidence" value="ECO:0007669"/>
    <property type="project" value="UniProtKB-UniRule"/>
</dbReference>
<feature type="binding site" evidence="10">
    <location>
        <begin position="11"/>
        <end position="13"/>
    </location>
    <ligand>
        <name>UDP-N-acetyl-alpha-D-glucosamine</name>
        <dbReference type="ChEBI" id="CHEBI:57705"/>
    </ligand>
</feature>
<evidence type="ECO:0000256" key="2">
    <source>
        <dbReference type="ARBA" id="ARBA00022618"/>
    </source>
</evidence>
<dbReference type="PANTHER" id="PTHR21015:SF22">
    <property type="entry name" value="GLYCOSYLTRANSFERASE"/>
    <property type="match status" value="1"/>
</dbReference>
<evidence type="ECO:0000256" key="1">
    <source>
        <dbReference type="ARBA" id="ARBA00022475"/>
    </source>
</evidence>
<dbReference type="InterPro" id="IPR004276">
    <property type="entry name" value="GlycoTrans_28_N"/>
</dbReference>
<name>A0AA37T2H6_9ALTE</name>
<evidence type="ECO:0000256" key="10">
    <source>
        <dbReference type="HAMAP-Rule" id="MF_00033"/>
    </source>
</evidence>
<keyword evidence="14" id="KW-1185">Reference proteome</keyword>
<protein>
    <recommendedName>
        <fullName evidence="10">UDP-N-acetylglucosamine--N-acetylmuramyl-(pentapeptide) pyrophosphoryl-undecaprenol N-acetylglucosamine transferase</fullName>
        <ecNumber evidence="10">2.4.1.227</ecNumber>
    </recommendedName>
    <alternativeName>
        <fullName evidence="10">Undecaprenyl-PP-MurNAc-pentapeptide-UDPGlcNAc GlcNAc transferase</fullName>
    </alternativeName>
</protein>
<feature type="binding site" evidence="10">
    <location>
        <position position="199"/>
    </location>
    <ligand>
        <name>UDP-N-acetyl-alpha-D-glucosamine</name>
        <dbReference type="ChEBI" id="CHEBI:57705"/>
    </ligand>
</feature>
<dbReference type="GO" id="GO:0071555">
    <property type="term" value="P:cell wall organization"/>
    <property type="evidence" value="ECO:0007669"/>
    <property type="project" value="UniProtKB-KW"/>
</dbReference>
<reference evidence="13" key="1">
    <citation type="journal article" date="2014" name="Int. J. Syst. Evol. Microbiol.">
        <title>Complete genome sequence of Corynebacterium casei LMG S-19264T (=DSM 44701T), isolated from a smear-ripened cheese.</title>
        <authorList>
            <consortium name="US DOE Joint Genome Institute (JGI-PGF)"/>
            <person name="Walter F."/>
            <person name="Albersmeier A."/>
            <person name="Kalinowski J."/>
            <person name="Ruckert C."/>
        </authorList>
    </citation>
    <scope>NUCLEOTIDE SEQUENCE</scope>
    <source>
        <strain evidence="13">NBRC 110023</strain>
    </source>
</reference>
<dbReference type="Pfam" id="PF04101">
    <property type="entry name" value="Glyco_tran_28_C"/>
    <property type="match status" value="1"/>
</dbReference>
<gene>
    <name evidence="10 13" type="primary">murG</name>
    <name evidence="13" type="ORF">GCM10007852_19710</name>
</gene>
<evidence type="ECO:0000259" key="11">
    <source>
        <dbReference type="Pfam" id="PF03033"/>
    </source>
</evidence>
<dbReference type="GO" id="GO:0051301">
    <property type="term" value="P:cell division"/>
    <property type="evidence" value="ECO:0007669"/>
    <property type="project" value="UniProtKB-KW"/>
</dbReference>
<evidence type="ECO:0000256" key="8">
    <source>
        <dbReference type="ARBA" id="ARBA00023306"/>
    </source>
</evidence>
<evidence type="ECO:0000313" key="14">
    <source>
        <dbReference type="Proteomes" id="UP001156601"/>
    </source>
</evidence>
<dbReference type="RefSeq" id="WP_284217362.1">
    <property type="nucleotide sequence ID" value="NZ_BSOT01000005.1"/>
</dbReference>
<keyword evidence="3 10" id="KW-0328">Glycosyltransferase</keyword>
<keyword evidence="4 10" id="KW-0808">Transferase</keyword>
<dbReference type="InterPro" id="IPR006009">
    <property type="entry name" value="GlcNAc_MurG"/>
</dbReference>
<dbReference type="Gene3D" id="3.40.50.2000">
    <property type="entry name" value="Glycogen Phosphorylase B"/>
    <property type="match status" value="2"/>
</dbReference>
<proteinExistence type="inferred from homology"/>
<keyword evidence="2 10" id="KW-0132">Cell division</keyword>
<feature type="binding site" evidence="10">
    <location>
        <position position="252"/>
    </location>
    <ligand>
        <name>UDP-N-acetyl-alpha-D-glucosamine</name>
        <dbReference type="ChEBI" id="CHEBI:57705"/>
    </ligand>
</feature>
<evidence type="ECO:0000256" key="4">
    <source>
        <dbReference type="ARBA" id="ARBA00022679"/>
    </source>
</evidence>
<feature type="binding site" evidence="10">
    <location>
        <position position="123"/>
    </location>
    <ligand>
        <name>UDP-N-acetyl-alpha-D-glucosamine</name>
        <dbReference type="ChEBI" id="CHEBI:57705"/>
    </ligand>
</feature>
<dbReference type="GO" id="GO:0008360">
    <property type="term" value="P:regulation of cell shape"/>
    <property type="evidence" value="ECO:0007669"/>
    <property type="project" value="UniProtKB-KW"/>
</dbReference>
<keyword evidence="7 10" id="KW-0472">Membrane</keyword>
<dbReference type="AlphaFoldDB" id="A0AA37T2H6"/>